<evidence type="ECO:0000256" key="1">
    <source>
        <dbReference type="ARBA" id="ARBA00040125"/>
    </source>
</evidence>
<evidence type="ECO:0000259" key="5">
    <source>
        <dbReference type="Pfam" id="PF00561"/>
    </source>
</evidence>
<feature type="compositionally biased region" description="Low complexity" evidence="3">
    <location>
        <begin position="1"/>
        <end position="19"/>
    </location>
</feature>
<accession>A0A812CRB3</accession>
<gene>
    <name evidence="6" type="ORF">SPHA_41983</name>
</gene>
<dbReference type="InterPro" id="IPR000073">
    <property type="entry name" value="AB_hydrolase_1"/>
</dbReference>
<dbReference type="PANTHER" id="PTHR12277">
    <property type="entry name" value="ALPHA/BETA HYDROLASE DOMAIN-CONTAINING PROTEIN"/>
    <property type="match status" value="1"/>
</dbReference>
<dbReference type="InterPro" id="IPR029058">
    <property type="entry name" value="AB_hydrolase_fold"/>
</dbReference>
<organism evidence="6 7">
    <name type="scientific">Acanthosepion pharaonis</name>
    <name type="common">Pharaoh cuttlefish</name>
    <name type="synonym">Sepia pharaonis</name>
    <dbReference type="NCBI Taxonomy" id="158019"/>
    <lineage>
        <taxon>Eukaryota</taxon>
        <taxon>Metazoa</taxon>
        <taxon>Spiralia</taxon>
        <taxon>Lophotrochozoa</taxon>
        <taxon>Mollusca</taxon>
        <taxon>Cephalopoda</taxon>
        <taxon>Coleoidea</taxon>
        <taxon>Decapodiformes</taxon>
        <taxon>Sepiida</taxon>
        <taxon>Sepiina</taxon>
        <taxon>Sepiidae</taxon>
        <taxon>Acanthosepion</taxon>
    </lineage>
</organism>
<keyword evidence="4" id="KW-1133">Transmembrane helix</keyword>
<feature type="transmembrane region" description="Helical" evidence="4">
    <location>
        <begin position="315"/>
        <end position="335"/>
    </location>
</feature>
<feature type="region of interest" description="Disordered" evidence="3">
    <location>
        <begin position="123"/>
        <end position="150"/>
    </location>
</feature>
<evidence type="ECO:0000313" key="6">
    <source>
        <dbReference type="EMBL" id="CAE1279816.1"/>
    </source>
</evidence>
<feature type="compositionally biased region" description="Low complexity" evidence="3">
    <location>
        <begin position="126"/>
        <end position="135"/>
    </location>
</feature>
<keyword evidence="4" id="KW-0472">Membrane</keyword>
<feature type="region of interest" description="Disordered" evidence="3">
    <location>
        <begin position="1"/>
        <end position="33"/>
    </location>
</feature>
<dbReference type="Proteomes" id="UP000597762">
    <property type="component" value="Unassembled WGS sequence"/>
</dbReference>
<keyword evidence="7" id="KW-1185">Reference proteome</keyword>
<dbReference type="GO" id="GO:0008474">
    <property type="term" value="F:palmitoyl-(protein) hydrolase activity"/>
    <property type="evidence" value="ECO:0007669"/>
    <property type="project" value="TreeGrafter"/>
</dbReference>
<name>A0A812CRB3_ACAPH</name>
<evidence type="ECO:0000256" key="2">
    <source>
        <dbReference type="ARBA" id="ARBA00042701"/>
    </source>
</evidence>
<evidence type="ECO:0000256" key="3">
    <source>
        <dbReference type="SAM" id="MobiDB-lite"/>
    </source>
</evidence>
<dbReference type="GO" id="GO:0016020">
    <property type="term" value="C:membrane"/>
    <property type="evidence" value="ECO:0007669"/>
    <property type="project" value="TreeGrafter"/>
</dbReference>
<protein>
    <recommendedName>
        <fullName evidence="1">Protein ABHD13</fullName>
    </recommendedName>
    <alternativeName>
        <fullName evidence="2">Alpha/beta hydrolase domain-containing protein 13</fullName>
    </alternativeName>
</protein>
<evidence type="ECO:0000313" key="7">
    <source>
        <dbReference type="Proteomes" id="UP000597762"/>
    </source>
</evidence>
<dbReference type="AlphaFoldDB" id="A0A812CRB3"/>
<dbReference type="Pfam" id="PF00561">
    <property type="entry name" value="Abhydrolase_1"/>
    <property type="match status" value="1"/>
</dbReference>
<comment type="caution">
    <text evidence="6">The sequence shown here is derived from an EMBL/GenBank/DDBJ whole genome shotgun (WGS) entry which is preliminary data.</text>
</comment>
<dbReference type="OrthoDB" id="10249433at2759"/>
<dbReference type="PANTHER" id="PTHR12277:SF81">
    <property type="entry name" value="PROTEIN ABHD13"/>
    <property type="match status" value="1"/>
</dbReference>
<reference evidence="6" key="1">
    <citation type="submission" date="2021-01" db="EMBL/GenBank/DDBJ databases">
        <authorList>
            <person name="Li R."/>
            <person name="Bekaert M."/>
        </authorList>
    </citation>
    <scope>NUCLEOTIDE SEQUENCE</scope>
    <source>
        <strain evidence="6">Farmed</strain>
    </source>
</reference>
<evidence type="ECO:0000256" key="4">
    <source>
        <dbReference type="SAM" id="Phobius"/>
    </source>
</evidence>
<feature type="transmembrane region" description="Helical" evidence="4">
    <location>
        <begin position="163"/>
        <end position="184"/>
    </location>
</feature>
<proteinExistence type="predicted"/>
<feature type="domain" description="AB hydrolase-1" evidence="5">
    <location>
        <begin position="243"/>
        <end position="348"/>
    </location>
</feature>
<dbReference type="SUPFAM" id="SSF53474">
    <property type="entry name" value="alpha/beta-Hydrolases"/>
    <property type="match status" value="1"/>
</dbReference>
<dbReference type="Gene3D" id="3.40.50.1820">
    <property type="entry name" value="alpha/beta hydrolase"/>
    <property type="match status" value="1"/>
</dbReference>
<dbReference type="EMBL" id="CAHIKZ030002029">
    <property type="protein sequence ID" value="CAE1279816.1"/>
    <property type="molecule type" value="Genomic_DNA"/>
</dbReference>
<keyword evidence="6" id="KW-0378">Hydrolase</keyword>
<feature type="transmembrane region" description="Helical" evidence="4">
    <location>
        <begin position="355"/>
        <end position="373"/>
    </location>
</feature>
<sequence length="469" mass="51848">MQQEKTTPSSSTLLTSEGSTGRRDQRQKELRHQQQQLLYKFRYQQNPISQFHHQYQPQAPSCEYTYRVDNPSGNRFADGVCAVTSRGGGGQGRISSSSISVHCRTPVHFPDQGKMSVKLKIREVKSPSSNSSATSTGGGGGCGQGSDGTPTSTCGATGAGTNVTSVGGLITLLLVIISLLGLLYHGQDMLVYYPQQPRNARIYVEMPSLLKLPYESSYLQTKDGTSIHVVLIKQPHYNFVNVPTVIFFHGNAGNIGHRLMNAYGLYTSLGCNVLMVEYRGYGKSHGTPSEIGLYQDAEAAMDYLLRQTQISRDKIIVFGRSLGGAVAIYLASHPYYTQHIHSVFIENTFTSLPEIGAIVIGIPIIGLLPYWCFKNQFPSIKRVPKITVPVMYLSGLTDNLIPPQMMKTLFEATQNPPMKRMALFDNGTHNETWLCPGYYECILNFITEVSKWRSTSALTNYSDVLTKIV</sequence>
<feature type="compositionally biased region" description="Gly residues" evidence="3">
    <location>
        <begin position="136"/>
        <end position="146"/>
    </location>
</feature>
<feature type="compositionally biased region" description="Basic and acidic residues" evidence="3">
    <location>
        <begin position="20"/>
        <end position="32"/>
    </location>
</feature>
<keyword evidence="4" id="KW-0812">Transmembrane</keyword>